<dbReference type="Pfam" id="PF00069">
    <property type="entry name" value="Pkinase"/>
    <property type="match status" value="1"/>
</dbReference>
<evidence type="ECO:0000259" key="9">
    <source>
        <dbReference type="PROSITE" id="PS50011"/>
    </source>
</evidence>
<dbReference type="SMART" id="SM00220">
    <property type="entry name" value="S_TKc"/>
    <property type="match status" value="1"/>
</dbReference>
<feature type="region of interest" description="Disordered" evidence="8">
    <location>
        <begin position="269"/>
        <end position="349"/>
    </location>
</feature>
<keyword evidence="4 7" id="KW-0547">Nucleotide-binding</keyword>
<dbReference type="InterPro" id="IPR011009">
    <property type="entry name" value="Kinase-like_dom_sf"/>
</dbReference>
<feature type="binding site" evidence="7">
    <location>
        <position position="43"/>
    </location>
    <ligand>
        <name>ATP</name>
        <dbReference type="ChEBI" id="CHEBI:30616"/>
    </ligand>
</feature>
<protein>
    <recommendedName>
        <fullName evidence="1">non-specific serine/threonine protein kinase</fullName>
        <ecNumber evidence="1">2.7.11.1</ecNumber>
    </recommendedName>
</protein>
<proteinExistence type="predicted"/>
<dbReference type="EMBL" id="BOOA01000007">
    <property type="protein sequence ID" value="GIH22973.1"/>
    <property type="molecule type" value="Genomic_DNA"/>
</dbReference>
<feature type="compositionally biased region" description="Low complexity" evidence="8">
    <location>
        <begin position="314"/>
        <end position="323"/>
    </location>
</feature>
<gene>
    <name evidence="10" type="ORF">Aph01nite_12830</name>
</gene>
<evidence type="ECO:0000256" key="1">
    <source>
        <dbReference type="ARBA" id="ARBA00012513"/>
    </source>
</evidence>
<keyword evidence="2" id="KW-0723">Serine/threonine-protein kinase</keyword>
<dbReference type="PANTHER" id="PTHR43289">
    <property type="entry name" value="MITOGEN-ACTIVATED PROTEIN KINASE KINASE KINASE 20-RELATED"/>
    <property type="match status" value="1"/>
</dbReference>
<feature type="domain" description="Protein kinase" evidence="9">
    <location>
        <begin position="14"/>
        <end position="265"/>
    </location>
</feature>
<dbReference type="PROSITE" id="PS00108">
    <property type="entry name" value="PROTEIN_KINASE_ST"/>
    <property type="match status" value="1"/>
</dbReference>
<keyword evidence="6 7" id="KW-0067">ATP-binding</keyword>
<organism evidence="10 11">
    <name type="scientific">Acrocarpospora phusangensis</name>
    <dbReference type="NCBI Taxonomy" id="1070424"/>
    <lineage>
        <taxon>Bacteria</taxon>
        <taxon>Bacillati</taxon>
        <taxon>Actinomycetota</taxon>
        <taxon>Actinomycetes</taxon>
        <taxon>Streptosporangiales</taxon>
        <taxon>Streptosporangiaceae</taxon>
        <taxon>Acrocarpospora</taxon>
    </lineage>
</organism>
<dbReference type="SUPFAM" id="SSF158791">
    <property type="entry name" value="MgtE N-terminal domain-like"/>
    <property type="match status" value="1"/>
</dbReference>
<evidence type="ECO:0000256" key="7">
    <source>
        <dbReference type="PROSITE-ProRule" id="PRU10141"/>
    </source>
</evidence>
<evidence type="ECO:0000256" key="2">
    <source>
        <dbReference type="ARBA" id="ARBA00022527"/>
    </source>
</evidence>
<dbReference type="Gene3D" id="1.10.510.10">
    <property type="entry name" value="Transferase(Phosphotransferase) domain 1"/>
    <property type="match status" value="1"/>
</dbReference>
<keyword evidence="11" id="KW-1185">Reference proteome</keyword>
<dbReference type="EC" id="2.7.11.1" evidence="1"/>
<dbReference type="InterPro" id="IPR000719">
    <property type="entry name" value="Prot_kinase_dom"/>
</dbReference>
<dbReference type="PANTHER" id="PTHR43289:SF6">
    <property type="entry name" value="SERINE_THREONINE-PROTEIN KINASE NEKL-3"/>
    <property type="match status" value="1"/>
</dbReference>
<evidence type="ECO:0000256" key="8">
    <source>
        <dbReference type="SAM" id="MobiDB-lite"/>
    </source>
</evidence>
<dbReference type="CDD" id="cd14014">
    <property type="entry name" value="STKc_PknB_like"/>
    <property type="match status" value="1"/>
</dbReference>
<dbReference type="InterPro" id="IPR008271">
    <property type="entry name" value="Ser/Thr_kinase_AS"/>
</dbReference>
<dbReference type="InterPro" id="IPR017441">
    <property type="entry name" value="Protein_kinase_ATP_BS"/>
</dbReference>
<name>A0A919Q6R9_9ACTN</name>
<dbReference type="PROSITE" id="PS50011">
    <property type="entry name" value="PROTEIN_KINASE_DOM"/>
    <property type="match status" value="1"/>
</dbReference>
<accession>A0A919Q6R9</accession>
<keyword evidence="3" id="KW-0808">Transferase</keyword>
<evidence type="ECO:0000256" key="5">
    <source>
        <dbReference type="ARBA" id="ARBA00022777"/>
    </source>
</evidence>
<dbReference type="PROSITE" id="PS00107">
    <property type="entry name" value="PROTEIN_KINASE_ATP"/>
    <property type="match status" value="1"/>
</dbReference>
<evidence type="ECO:0000313" key="11">
    <source>
        <dbReference type="Proteomes" id="UP000640052"/>
    </source>
</evidence>
<feature type="compositionally biased region" description="Basic and acidic residues" evidence="8">
    <location>
        <begin position="276"/>
        <end position="285"/>
    </location>
</feature>
<evidence type="ECO:0000313" key="10">
    <source>
        <dbReference type="EMBL" id="GIH22973.1"/>
    </source>
</evidence>
<evidence type="ECO:0000256" key="3">
    <source>
        <dbReference type="ARBA" id="ARBA00022679"/>
    </source>
</evidence>
<comment type="caution">
    <text evidence="10">The sequence shown here is derived from an EMBL/GenBank/DDBJ whole genome shotgun (WGS) entry which is preliminary data.</text>
</comment>
<dbReference type="Proteomes" id="UP000640052">
    <property type="component" value="Unassembled WGS sequence"/>
</dbReference>
<evidence type="ECO:0000256" key="6">
    <source>
        <dbReference type="ARBA" id="ARBA00022840"/>
    </source>
</evidence>
<sequence length="501" mass="52698">MRTEPAARLVKGRYRVGRLLGAGGMGSVWLAFDELLGREVALKEIVLGEQPGHPAELRRQALDEARALARVDHASIVEIFDIFLDGGTPWIVMRHIQGRTLSREIAATRLGERRVAEIGGAVLAALRAVHAAGVVHCDVKPANIVIDNQGGVFLVDFGIAYLGGRNGRTGVLGTLEYMAPERLRGGDFHAPADLWSLGVTLFQALEGYPPFRRDTQEATRNAILTEDPPPPAWPGPLAAAITRLLYRNPASRMGAAELAGILTSIARSPATLNTPDHGHIPDHGRPHMPGPARPHVAGHGRAAMPGPAGFDMPGQAGAHLQGHGHPRIPGPVRGGTPTPLPAPGAEPGEPGRRLAATLLAADPKTAGSLLDGMAGQPSAVEAVRVLMATQSAAAAKMVGYMTPARAAALLAAMPFGEAAHLHARTETQTAAGLLTALGTTPTALRLVEAMTVSRARDVFDYVRPAVVAALLAASTDGRRDRLLDALRKPLGDQVRRLLGQN</sequence>
<dbReference type="GO" id="GO:0005524">
    <property type="term" value="F:ATP binding"/>
    <property type="evidence" value="ECO:0007669"/>
    <property type="project" value="UniProtKB-UniRule"/>
</dbReference>
<dbReference type="AlphaFoldDB" id="A0A919Q6R9"/>
<dbReference type="GO" id="GO:0004674">
    <property type="term" value="F:protein serine/threonine kinase activity"/>
    <property type="evidence" value="ECO:0007669"/>
    <property type="project" value="UniProtKB-KW"/>
</dbReference>
<dbReference type="RefSeq" id="WP_204039795.1">
    <property type="nucleotide sequence ID" value="NZ_BOOA01000007.1"/>
</dbReference>
<evidence type="ECO:0000256" key="4">
    <source>
        <dbReference type="ARBA" id="ARBA00022741"/>
    </source>
</evidence>
<keyword evidence="5" id="KW-0418">Kinase</keyword>
<reference evidence="10" key="1">
    <citation type="submission" date="2021-01" db="EMBL/GenBank/DDBJ databases">
        <title>Whole genome shotgun sequence of Acrocarpospora phusangensis NBRC 108782.</title>
        <authorList>
            <person name="Komaki H."/>
            <person name="Tamura T."/>
        </authorList>
    </citation>
    <scope>NUCLEOTIDE SEQUENCE</scope>
    <source>
        <strain evidence="10">NBRC 108782</strain>
    </source>
</reference>
<dbReference type="SUPFAM" id="SSF56112">
    <property type="entry name" value="Protein kinase-like (PK-like)"/>
    <property type="match status" value="1"/>
</dbReference>
<dbReference type="Gene3D" id="3.30.200.20">
    <property type="entry name" value="Phosphorylase Kinase, domain 1"/>
    <property type="match status" value="1"/>
</dbReference>